<evidence type="ECO:0000256" key="1">
    <source>
        <dbReference type="ARBA" id="ARBA00008839"/>
    </source>
</evidence>
<dbReference type="GO" id="GO:0007059">
    <property type="term" value="P:chromosome segregation"/>
    <property type="evidence" value="ECO:0007669"/>
    <property type="project" value="TreeGrafter"/>
</dbReference>
<feature type="region of interest" description="Disordered" evidence="3">
    <location>
        <begin position="282"/>
        <end position="343"/>
    </location>
</feature>
<name>A0A310S3S9_9HYME</name>
<dbReference type="Proteomes" id="UP000250275">
    <property type="component" value="Unassembled WGS sequence"/>
</dbReference>
<dbReference type="GO" id="GO:0008017">
    <property type="term" value="F:microtubule binding"/>
    <property type="evidence" value="ECO:0007669"/>
    <property type="project" value="TreeGrafter"/>
</dbReference>
<dbReference type="PANTHER" id="PTHR12353:SF1">
    <property type="entry name" value="DISKS LARGE-ASSOCIATED PROTEIN 5"/>
    <property type="match status" value="1"/>
</dbReference>
<dbReference type="GO" id="GO:0005634">
    <property type="term" value="C:nucleus"/>
    <property type="evidence" value="ECO:0007669"/>
    <property type="project" value="TreeGrafter"/>
</dbReference>
<protein>
    <recommendedName>
        <fullName evidence="6">Disks large-associated protein 5</fullName>
    </recommendedName>
</protein>
<dbReference type="GO" id="GO:0051382">
    <property type="term" value="P:kinetochore assembly"/>
    <property type="evidence" value="ECO:0007669"/>
    <property type="project" value="TreeGrafter"/>
</dbReference>
<evidence type="ECO:0008006" key="6">
    <source>
        <dbReference type="Google" id="ProtNLM"/>
    </source>
</evidence>
<proteinExistence type="inferred from homology"/>
<dbReference type="GO" id="GO:0007346">
    <property type="term" value="P:regulation of mitotic cell cycle"/>
    <property type="evidence" value="ECO:0007669"/>
    <property type="project" value="TreeGrafter"/>
</dbReference>
<accession>A0A310S3S9</accession>
<keyword evidence="5" id="KW-1185">Reference proteome</keyword>
<keyword evidence="2" id="KW-0175">Coiled coil</keyword>
<comment type="similarity">
    <text evidence="1">Belongs to the SAPAP family.</text>
</comment>
<dbReference type="GO" id="GO:0031616">
    <property type="term" value="C:spindle pole centrosome"/>
    <property type="evidence" value="ECO:0007669"/>
    <property type="project" value="TreeGrafter"/>
</dbReference>
<organism evidence="4 5">
    <name type="scientific">Eufriesea mexicana</name>
    <dbReference type="NCBI Taxonomy" id="516756"/>
    <lineage>
        <taxon>Eukaryota</taxon>
        <taxon>Metazoa</taxon>
        <taxon>Ecdysozoa</taxon>
        <taxon>Arthropoda</taxon>
        <taxon>Hexapoda</taxon>
        <taxon>Insecta</taxon>
        <taxon>Pterygota</taxon>
        <taxon>Neoptera</taxon>
        <taxon>Endopterygota</taxon>
        <taxon>Hymenoptera</taxon>
        <taxon>Apocrita</taxon>
        <taxon>Aculeata</taxon>
        <taxon>Apoidea</taxon>
        <taxon>Anthophila</taxon>
        <taxon>Apidae</taxon>
        <taxon>Eufriesea</taxon>
    </lineage>
</organism>
<evidence type="ECO:0000256" key="3">
    <source>
        <dbReference type="SAM" id="MobiDB-lite"/>
    </source>
</evidence>
<evidence type="ECO:0000256" key="2">
    <source>
        <dbReference type="SAM" id="Coils"/>
    </source>
</evidence>
<dbReference type="GO" id="GO:0051642">
    <property type="term" value="P:centrosome localization"/>
    <property type="evidence" value="ECO:0007669"/>
    <property type="project" value="TreeGrafter"/>
</dbReference>
<dbReference type="PANTHER" id="PTHR12353">
    <property type="entry name" value="DISKS LARGE-ASSOCIATED PROTEIN DAP SAP90/PSD-95-ASSOCIATED PROTEIN"/>
    <property type="match status" value="1"/>
</dbReference>
<dbReference type="Pfam" id="PF03359">
    <property type="entry name" value="GKAP"/>
    <property type="match status" value="1"/>
</dbReference>
<dbReference type="EMBL" id="KQ851177">
    <property type="protein sequence ID" value="OAD46881.1"/>
    <property type="molecule type" value="Genomic_DNA"/>
</dbReference>
<dbReference type="InterPro" id="IPR005026">
    <property type="entry name" value="SAPAP"/>
</dbReference>
<dbReference type="OrthoDB" id="10023951at2759"/>
<feature type="coiled-coil region" evidence="2">
    <location>
        <begin position="501"/>
        <end position="528"/>
    </location>
</feature>
<feature type="compositionally biased region" description="Basic and acidic residues" evidence="3">
    <location>
        <begin position="288"/>
        <end position="304"/>
    </location>
</feature>
<dbReference type="AlphaFoldDB" id="A0A310S3S9"/>
<dbReference type="GO" id="GO:0005737">
    <property type="term" value="C:cytoplasm"/>
    <property type="evidence" value="ECO:0007669"/>
    <property type="project" value="TreeGrafter"/>
</dbReference>
<gene>
    <name evidence="4" type="ORF">WN48_11280</name>
</gene>
<dbReference type="GO" id="GO:0023052">
    <property type="term" value="P:signaling"/>
    <property type="evidence" value="ECO:0007669"/>
    <property type="project" value="InterPro"/>
</dbReference>
<evidence type="ECO:0000313" key="5">
    <source>
        <dbReference type="Proteomes" id="UP000250275"/>
    </source>
</evidence>
<sequence length="610" mass="69996">RVVLQNMSPAKMNAFVPAISRKSSLNKSNNTIFDIKNDVPIIDSKCDIRDSSIESISLNLSLDNKESFHSLNSSNSNNSKDLTISSNNNVSIPMESGIPHEPVFFSPYVVISRGKSNARKEQQLKRGFILSCSSNDDIPTKDTVMKKLNISIEEEERTAQYFQFLLNREIDRLNDLCEKWMQIKVEPKTTKNRLYEINQAISQTKLLISKKFERFRGLVSDCETGKGEMLVTCKDLQGFWDMMYMEVENCNLQFEKLEKLRLQGWKEEELLVDRPITKKRTITKKKKNVTEKMKNNNDTNRPESNKNQIVGSKYQKNENLSSKKYTRRSMPVESSEKKRVRAKSKRLSLLEQIQLSETSKKARSPLTIIKISQMCKTPVVQLDDSISYVNSNQTPGKSILKQLKNSITIENHVKPVNQVNFDDDVILNEVPIDEETQTKMDLAAALSRIDNFNFNDSDDVTVRAEKKLVFDNNSNENADDSKQNLKLENSTNNDTTIAYMKTQATTLLEELNKNLKALQRRNIKRQNTVGEDSMTVNQTRFLNINTSTPFKKVKGDTDLNISKQEHFSANNKEDTSKQYESIRILRNRIIIPTETSIAKRRSLKNLSVSI</sequence>
<feature type="non-terminal residue" evidence="4">
    <location>
        <position position="1"/>
    </location>
</feature>
<reference evidence="4 5" key="1">
    <citation type="submission" date="2015-07" db="EMBL/GenBank/DDBJ databases">
        <title>The genome of Eufriesea mexicana.</title>
        <authorList>
            <person name="Pan H."/>
            <person name="Kapheim K."/>
        </authorList>
    </citation>
    <scope>NUCLEOTIDE SEQUENCE [LARGE SCALE GENOMIC DNA]</scope>
    <source>
        <strain evidence="4">0111107269</strain>
        <tissue evidence="4">Whole body</tissue>
    </source>
</reference>
<dbReference type="GO" id="GO:0007052">
    <property type="term" value="P:mitotic spindle organization"/>
    <property type="evidence" value="ECO:0007669"/>
    <property type="project" value="TreeGrafter"/>
</dbReference>
<evidence type="ECO:0000313" key="4">
    <source>
        <dbReference type="EMBL" id="OAD46881.1"/>
    </source>
</evidence>